<dbReference type="EC" id="2.8.1.-" evidence="10"/>
<name>W7BE71_9LIST</name>
<protein>
    <submittedName>
        <fullName evidence="10">tRNA-specific 2-thiouridylase MnmA</fullName>
        <ecNumber evidence="10">2.8.1.-</ecNumber>
    </submittedName>
</protein>
<dbReference type="STRING" id="1265819.PGRAN_10558"/>
<dbReference type="GO" id="GO:0016740">
    <property type="term" value="F:transferase activity"/>
    <property type="evidence" value="ECO:0007669"/>
    <property type="project" value="UniProtKB-KW"/>
</dbReference>
<accession>W7BE71</accession>
<dbReference type="GO" id="GO:0002143">
    <property type="term" value="P:tRNA wobble position uridine thiolation"/>
    <property type="evidence" value="ECO:0007669"/>
    <property type="project" value="TreeGrafter"/>
</dbReference>
<dbReference type="Proteomes" id="UP000019253">
    <property type="component" value="Unassembled WGS sequence"/>
</dbReference>
<keyword evidence="7" id="KW-0694">RNA-binding</keyword>
<evidence type="ECO:0000256" key="7">
    <source>
        <dbReference type="ARBA" id="ARBA00022884"/>
    </source>
</evidence>
<comment type="caution">
    <text evidence="10">The sequence shown here is derived from an EMBL/GenBank/DDBJ whole genome shotgun (WGS) entry which is preliminary data.</text>
</comment>
<gene>
    <name evidence="10" type="primary">mnmA</name>
    <name evidence="10" type="ORF">PGRAN_10558</name>
</gene>
<dbReference type="GO" id="GO:0005524">
    <property type="term" value="F:ATP binding"/>
    <property type="evidence" value="ECO:0007669"/>
    <property type="project" value="UniProtKB-KW"/>
</dbReference>
<dbReference type="Gene3D" id="2.40.30.10">
    <property type="entry name" value="Translation factors"/>
    <property type="match status" value="1"/>
</dbReference>
<feature type="domain" description="tRNA-specific 2-thiouridylase MnmA-like C-terminal" evidence="9">
    <location>
        <begin position="2"/>
        <end position="69"/>
    </location>
</feature>
<dbReference type="PANTHER" id="PTHR11933">
    <property type="entry name" value="TRNA 5-METHYLAMINOMETHYL-2-THIOURIDYLATE -METHYLTRANSFERASE"/>
    <property type="match status" value="1"/>
</dbReference>
<keyword evidence="1" id="KW-0963">Cytoplasm</keyword>
<dbReference type="EMBL" id="AODD01000014">
    <property type="protein sequence ID" value="EUJ23115.1"/>
    <property type="molecule type" value="Genomic_DNA"/>
</dbReference>
<dbReference type="GO" id="GO:0000049">
    <property type="term" value="F:tRNA binding"/>
    <property type="evidence" value="ECO:0007669"/>
    <property type="project" value="UniProtKB-KW"/>
</dbReference>
<dbReference type="PATRIC" id="fig|1265819.5.peg.2111"/>
<keyword evidence="8" id="KW-1015">Disulfide bond</keyword>
<dbReference type="InterPro" id="IPR046885">
    <property type="entry name" value="MnmA-like_C"/>
</dbReference>
<reference evidence="10 11" key="1">
    <citation type="journal article" date="2014" name="Int. J. Syst. Evol. Microbiol.">
        <title>Listeria floridensis sp. nov., Listeria aquatica sp. nov., Listeria cornellensis sp. nov., Listeria riparia sp. nov. and Listeria grandensis sp. nov., from agricultural and natural environments.</title>
        <authorList>
            <person name="den Bakker H.C."/>
            <person name="Warchocki S."/>
            <person name="Wright E.M."/>
            <person name="Allred A.F."/>
            <person name="Ahlstrom C."/>
            <person name="Manuel C.S."/>
            <person name="Stasiewicz M.J."/>
            <person name="Burrell A."/>
            <person name="Roof S."/>
            <person name="Strawn L."/>
            <person name="Fortes E.D."/>
            <person name="Nightingale K.K."/>
            <person name="Kephart D."/>
            <person name="Wiedmann M."/>
        </authorList>
    </citation>
    <scope>NUCLEOTIDE SEQUENCE [LARGE SCALE GENOMIC DNA]</scope>
    <source>
        <strain evidence="11">FSL F6-971</strain>
    </source>
</reference>
<evidence type="ECO:0000256" key="6">
    <source>
        <dbReference type="ARBA" id="ARBA00022840"/>
    </source>
</evidence>
<evidence type="ECO:0000256" key="2">
    <source>
        <dbReference type="ARBA" id="ARBA00022555"/>
    </source>
</evidence>
<evidence type="ECO:0000313" key="10">
    <source>
        <dbReference type="EMBL" id="EUJ23115.1"/>
    </source>
</evidence>
<dbReference type="FunFam" id="2.40.30.10:FF:000023">
    <property type="entry name" value="tRNA-specific 2-thiouridylase MnmA"/>
    <property type="match status" value="1"/>
</dbReference>
<evidence type="ECO:0000256" key="3">
    <source>
        <dbReference type="ARBA" id="ARBA00022679"/>
    </source>
</evidence>
<keyword evidence="11" id="KW-1185">Reference proteome</keyword>
<keyword evidence="3 10" id="KW-0808">Transferase</keyword>
<proteinExistence type="predicted"/>
<keyword evidence="4" id="KW-0819">tRNA processing</keyword>
<dbReference type="PANTHER" id="PTHR11933:SF5">
    <property type="entry name" value="MITOCHONDRIAL TRNA-SPECIFIC 2-THIOURIDYLASE 1"/>
    <property type="match status" value="1"/>
</dbReference>
<evidence type="ECO:0000259" key="9">
    <source>
        <dbReference type="Pfam" id="PF20258"/>
    </source>
</evidence>
<keyword evidence="5" id="KW-0547">Nucleotide-binding</keyword>
<dbReference type="AlphaFoldDB" id="W7BE71"/>
<evidence type="ECO:0000313" key="11">
    <source>
        <dbReference type="Proteomes" id="UP000019253"/>
    </source>
</evidence>
<keyword evidence="2" id="KW-0820">tRNA-binding</keyword>
<evidence type="ECO:0000256" key="8">
    <source>
        <dbReference type="ARBA" id="ARBA00023157"/>
    </source>
</evidence>
<dbReference type="Pfam" id="PF20258">
    <property type="entry name" value="tRNA_Me_trans_C"/>
    <property type="match status" value="1"/>
</dbReference>
<evidence type="ECO:0000256" key="4">
    <source>
        <dbReference type="ARBA" id="ARBA00022694"/>
    </source>
</evidence>
<evidence type="ECO:0000256" key="5">
    <source>
        <dbReference type="ARBA" id="ARBA00022741"/>
    </source>
</evidence>
<organism evidence="10 11">
    <name type="scientific">Listeria grandensis FSL F6-0971</name>
    <dbReference type="NCBI Taxonomy" id="1265819"/>
    <lineage>
        <taxon>Bacteria</taxon>
        <taxon>Bacillati</taxon>
        <taxon>Bacillota</taxon>
        <taxon>Bacilli</taxon>
        <taxon>Bacillales</taxon>
        <taxon>Listeriaceae</taxon>
        <taxon>Listeria</taxon>
    </lineage>
</organism>
<keyword evidence="6" id="KW-0067">ATP-binding</keyword>
<evidence type="ECO:0000256" key="1">
    <source>
        <dbReference type="ARBA" id="ARBA00022490"/>
    </source>
</evidence>
<sequence length="83" mass="9203">MSFVSDRPVEAVFHCTAKFRYRQEDVGVTVHLLEGNKANVIFDEPARAVTPGQALVLYDGDICLGGGTIDEIYKQDVQLRYVG</sequence>